<protein>
    <submittedName>
        <fullName evidence="7">Lipopolysaccharide biosynthesis protein</fullName>
    </submittedName>
</protein>
<feature type="transmembrane region" description="Helical" evidence="6">
    <location>
        <begin position="326"/>
        <end position="346"/>
    </location>
</feature>
<dbReference type="PANTHER" id="PTHR30250:SF11">
    <property type="entry name" value="O-ANTIGEN TRANSPORTER-RELATED"/>
    <property type="match status" value="1"/>
</dbReference>
<evidence type="ECO:0000256" key="3">
    <source>
        <dbReference type="ARBA" id="ARBA00022692"/>
    </source>
</evidence>
<feature type="transmembrane region" description="Helical" evidence="6">
    <location>
        <begin position="246"/>
        <end position="269"/>
    </location>
</feature>
<keyword evidence="4 6" id="KW-1133">Transmembrane helix</keyword>
<organism evidence="7 8">
    <name type="scientific">Agathobacter rectalis</name>
    <dbReference type="NCBI Taxonomy" id="39491"/>
    <lineage>
        <taxon>Bacteria</taxon>
        <taxon>Bacillati</taxon>
        <taxon>Bacillota</taxon>
        <taxon>Clostridia</taxon>
        <taxon>Lachnospirales</taxon>
        <taxon>Lachnospiraceae</taxon>
        <taxon>Agathobacter</taxon>
    </lineage>
</organism>
<keyword evidence="2" id="KW-1003">Cell membrane</keyword>
<feature type="transmembrane region" description="Helical" evidence="6">
    <location>
        <begin position="290"/>
        <end position="314"/>
    </location>
</feature>
<evidence type="ECO:0000256" key="5">
    <source>
        <dbReference type="ARBA" id="ARBA00023136"/>
    </source>
</evidence>
<feature type="transmembrane region" description="Helical" evidence="6">
    <location>
        <begin position="21"/>
        <end position="40"/>
    </location>
</feature>
<dbReference type="InterPro" id="IPR050833">
    <property type="entry name" value="Poly_Biosynth_Transport"/>
</dbReference>
<evidence type="ECO:0000256" key="2">
    <source>
        <dbReference type="ARBA" id="ARBA00022475"/>
    </source>
</evidence>
<dbReference type="RefSeq" id="WP_118342117.1">
    <property type="nucleotide sequence ID" value="NZ_QSEY01000002.1"/>
</dbReference>
<keyword evidence="5 6" id="KW-0472">Membrane</keyword>
<comment type="caution">
    <text evidence="7">The sequence shown here is derived from an EMBL/GenBank/DDBJ whole genome shotgun (WGS) entry which is preliminary data.</text>
</comment>
<feature type="transmembrane region" description="Helical" evidence="6">
    <location>
        <begin position="113"/>
        <end position="132"/>
    </location>
</feature>
<accession>A0A413R3S0</accession>
<dbReference type="GO" id="GO:0005886">
    <property type="term" value="C:plasma membrane"/>
    <property type="evidence" value="ECO:0007669"/>
    <property type="project" value="UniProtKB-SubCell"/>
</dbReference>
<dbReference type="PANTHER" id="PTHR30250">
    <property type="entry name" value="PST FAMILY PREDICTED COLANIC ACID TRANSPORTER"/>
    <property type="match status" value="1"/>
</dbReference>
<dbReference type="AlphaFoldDB" id="A0A413R3S0"/>
<feature type="transmembrane region" description="Helical" evidence="6">
    <location>
        <begin position="390"/>
        <end position="409"/>
    </location>
</feature>
<feature type="transmembrane region" description="Helical" evidence="6">
    <location>
        <begin position="171"/>
        <end position="193"/>
    </location>
</feature>
<sequence length="418" mass="47712">MRLKYNLSNVSTKKTVFWNMAGSMCNAANTVLMTMVITRICGAATAGIYTLALAVAEMLGPISTFQVRNYQASDVKKIYNFHEYLYARYISLLLTFVISIGWIFFHGYSFEKALVIVFCTIFKLVEGYEDVYHGLLQVNNRLDIAGKVFALRIIFATILFIVILIATKNMIISYLIYIIFSVVWTIFATIPCANNFITQESTLWNNIIKLLKDCLPLCITQFLIAYILSCPKYALDKYYTAQTQTYFSTIFMPASIVNLFTLIIYRMYITKMATDWNNGNLKSFLKYTKQIILATLTVGIASLIVGWTIGLPILSWFYGLSEILDYRTALMIILVGGTFNALTGWFNTIFTIIRKQNIILYINLSVFILSLIIVNPMVKHLQINGAALGYMIVMLLLCIIQIFVFLYHISHINIKQKD</sequence>
<dbReference type="Proteomes" id="UP000286341">
    <property type="component" value="Unassembled WGS sequence"/>
</dbReference>
<reference evidence="7 8" key="1">
    <citation type="submission" date="2018-08" db="EMBL/GenBank/DDBJ databases">
        <title>A genome reference for cultivated species of the human gut microbiota.</title>
        <authorList>
            <person name="Zou Y."/>
            <person name="Xue W."/>
            <person name="Luo G."/>
        </authorList>
    </citation>
    <scope>NUCLEOTIDE SEQUENCE [LARGE SCALE GENOMIC DNA]</scope>
    <source>
        <strain evidence="7 8">AM44-1AT</strain>
    </source>
</reference>
<evidence type="ECO:0000313" key="8">
    <source>
        <dbReference type="Proteomes" id="UP000286341"/>
    </source>
</evidence>
<feature type="transmembrane region" description="Helical" evidence="6">
    <location>
        <begin position="144"/>
        <end position="165"/>
    </location>
</feature>
<comment type="subcellular location">
    <subcellularLocation>
        <location evidence="1">Cell membrane</location>
        <topology evidence="1">Multi-pass membrane protein</topology>
    </subcellularLocation>
</comment>
<gene>
    <name evidence="7" type="ORF">DW948_01980</name>
</gene>
<proteinExistence type="predicted"/>
<evidence type="ECO:0000256" key="6">
    <source>
        <dbReference type="SAM" id="Phobius"/>
    </source>
</evidence>
<feature type="transmembrane region" description="Helical" evidence="6">
    <location>
        <begin position="214"/>
        <end position="234"/>
    </location>
</feature>
<keyword evidence="3 6" id="KW-0812">Transmembrane</keyword>
<dbReference type="EMBL" id="QSFB01000002">
    <property type="protein sequence ID" value="RHA16114.1"/>
    <property type="molecule type" value="Genomic_DNA"/>
</dbReference>
<name>A0A413R3S0_9FIRM</name>
<feature type="transmembrane region" description="Helical" evidence="6">
    <location>
        <begin position="46"/>
        <end position="65"/>
    </location>
</feature>
<evidence type="ECO:0000256" key="4">
    <source>
        <dbReference type="ARBA" id="ARBA00022989"/>
    </source>
</evidence>
<feature type="transmembrane region" description="Helical" evidence="6">
    <location>
        <begin position="86"/>
        <end position="107"/>
    </location>
</feature>
<evidence type="ECO:0000256" key="1">
    <source>
        <dbReference type="ARBA" id="ARBA00004651"/>
    </source>
</evidence>
<evidence type="ECO:0000313" key="7">
    <source>
        <dbReference type="EMBL" id="RHA16114.1"/>
    </source>
</evidence>
<feature type="transmembrane region" description="Helical" evidence="6">
    <location>
        <begin position="358"/>
        <end position="378"/>
    </location>
</feature>